<feature type="region of interest" description="Disordered" evidence="2">
    <location>
        <begin position="503"/>
        <end position="528"/>
    </location>
</feature>
<feature type="compositionally biased region" description="Basic and acidic residues" evidence="2">
    <location>
        <begin position="747"/>
        <end position="762"/>
    </location>
</feature>
<keyword evidence="1" id="KW-0175">Coiled coil</keyword>
<feature type="region of interest" description="Disordered" evidence="2">
    <location>
        <begin position="260"/>
        <end position="300"/>
    </location>
</feature>
<dbReference type="AlphaFoldDB" id="A0A1J4KQ34"/>
<feature type="coiled-coil region" evidence="1">
    <location>
        <begin position="989"/>
        <end position="1016"/>
    </location>
</feature>
<feature type="region of interest" description="Disordered" evidence="2">
    <location>
        <begin position="645"/>
        <end position="695"/>
    </location>
</feature>
<dbReference type="EMBL" id="MLAK01000578">
    <property type="protein sequence ID" value="OHT11806.1"/>
    <property type="molecule type" value="Genomic_DNA"/>
</dbReference>
<evidence type="ECO:0000313" key="4">
    <source>
        <dbReference type="Proteomes" id="UP000179807"/>
    </source>
</evidence>
<evidence type="ECO:0000256" key="1">
    <source>
        <dbReference type="SAM" id="Coils"/>
    </source>
</evidence>
<feature type="coiled-coil region" evidence="1">
    <location>
        <begin position="394"/>
        <end position="446"/>
    </location>
</feature>
<dbReference type="RefSeq" id="XP_068364942.1">
    <property type="nucleotide sequence ID" value="XM_068500271.1"/>
</dbReference>
<dbReference type="GeneID" id="94834975"/>
<evidence type="ECO:0000313" key="3">
    <source>
        <dbReference type="EMBL" id="OHT11806.1"/>
    </source>
</evidence>
<gene>
    <name evidence="3" type="ORF">TRFO_18588</name>
</gene>
<dbReference type="Proteomes" id="UP000179807">
    <property type="component" value="Unassembled WGS sequence"/>
</dbReference>
<reference evidence="3" key="1">
    <citation type="submission" date="2016-10" db="EMBL/GenBank/DDBJ databases">
        <authorList>
            <person name="Benchimol M."/>
            <person name="Almeida L.G."/>
            <person name="Vasconcelos A.T."/>
            <person name="Perreira-Neves A."/>
            <person name="Rosa I.A."/>
            <person name="Tasca T."/>
            <person name="Bogo M.R."/>
            <person name="de Souza W."/>
        </authorList>
    </citation>
    <scope>NUCLEOTIDE SEQUENCE [LARGE SCALE GENOMIC DNA]</scope>
    <source>
        <strain evidence="3">K</strain>
    </source>
</reference>
<feature type="region of interest" description="Disordered" evidence="2">
    <location>
        <begin position="314"/>
        <end position="370"/>
    </location>
</feature>
<feature type="coiled-coil region" evidence="1">
    <location>
        <begin position="1128"/>
        <end position="1155"/>
    </location>
</feature>
<feature type="compositionally biased region" description="Acidic residues" evidence="2">
    <location>
        <begin position="852"/>
        <end position="865"/>
    </location>
</feature>
<feature type="region of interest" description="Disordered" evidence="2">
    <location>
        <begin position="708"/>
        <end position="932"/>
    </location>
</feature>
<feature type="region of interest" description="Disordered" evidence="2">
    <location>
        <begin position="548"/>
        <end position="613"/>
    </location>
</feature>
<feature type="compositionally biased region" description="Acidic residues" evidence="2">
    <location>
        <begin position="800"/>
        <end position="821"/>
    </location>
</feature>
<dbReference type="VEuPathDB" id="TrichDB:TRFO_18588"/>
<feature type="compositionally biased region" description="Low complexity" evidence="2">
    <location>
        <begin position="710"/>
        <end position="721"/>
    </location>
</feature>
<feature type="region of interest" description="Disordered" evidence="2">
    <location>
        <begin position="1"/>
        <end position="30"/>
    </location>
</feature>
<keyword evidence="4" id="KW-1185">Reference proteome</keyword>
<feature type="compositionally biased region" description="Basic and acidic residues" evidence="2">
    <location>
        <begin position="335"/>
        <end position="347"/>
    </location>
</feature>
<feature type="compositionally biased region" description="Polar residues" evidence="2">
    <location>
        <begin position="282"/>
        <end position="298"/>
    </location>
</feature>
<feature type="compositionally biased region" description="Basic and acidic residues" evidence="2">
    <location>
        <begin position="921"/>
        <end position="932"/>
    </location>
</feature>
<sequence>MRQRHSSLKVTDPFQAKPHLPRKRKSFIPPDPRRFVAAKNKSSDDENPLQVFKKSIIRISKACVNGFFTEEQLISFRDLLNDILEEGESSITKKSDPEITLELCEKFQQILSQVFGMNETERKAQFLISQIDKLIDTVSTIFESKRLWGSDANISTDYFNQIKQNCYSIFELTQNDFNAASETILSQLEILHQNFMGEYTEFFNIMIPDKNKKQKSIFECCSIIKEAEKSISANIAALDLPVKKNMQQFEQTIQKVFNDDSNDDFSEIKKQTEMRRHRKSESSVQKNYGNSSQDSSKPVQGRLYSMSLKRHSLDFRGNKIKSPRVQPRVHLANKPPEKNIHNDDDKLSVSSKSSKTSHASRTSKAGQHFDSKIKSEIDKLESTLKSTQIGTQLMIDEVNRKAELLKERSNLQKEIFDANQKAQNEIKELEAEIDKLRAEYVKMNKYDGDIGPFLDPQFAEETKQRYLESDIEYLSNLVEVRSDMIRFYEDELDSIKAINNSFLNKNTSPSENPKTKKFQVSSSSSASPADFFTFSSSEALKKVGNLNHNINNKKSNKENTNNNSSNQNNYQKNVQNNNENQNDTHNKIKLNNDQSNNETKSEEENVGNEESVKKAEVVQINNDLTNDSQNNNENQRIIRKNKFDSSYSDYSNKPNIFNNSSDAQSTDLNSGKNNSDYQNLGSEYDQFHQNSSDDKVQSLEMLQAKLSKFSPSGENSSQSESNKIKNGGIFNVSSSETPSDNENEGYNENKNENIESKEKIEHVEDEYSNDNNQERQKIVAHEEEKEERGNNSSEKREEETQFDEDDRGNEEKFYEEEEEEKIDNKEQHKHEERYSGEEEETKIAKENKGNGDEQENNEESSEDNLQEINRENSNGENMKSNENKSEYESEISNQKMNENENGNENNKENRDESDSEDEKDDDKPTPYDFIKEDTDRLKEEISDLKAQLRTINSEYFALRNENNKIIHLTDSTFRTKEIELSAELLRVENNTLYNSFKEIEERIQNEEQRLQIFIASQPLRVRSSTAEANSALEKRIQYLKASLEKIGNVETASDSNPQKSSKRKVLKLYEVSEHARDTFIALEKARNRFSKILESLKVQMDELEYMEHNCGRKMKQFLPKSSKNDLLIIRIESENARLETEIENIENEALRITRKFGGVPSGKGIRRAILSLKRTAATTISRNPSKAQEAIRNYNLNL</sequence>
<feature type="compositionally biased region" description="Polar residues" evidence="2">
    <location>
        <begin position="645"/>
        <end position="681"/>
    </location>
</feature>
<protein>
    <submittedName>
        <fullName evidence="3">Uncharacterized protein</fullName>
    </submittedName>
</protein>
<proteinExistence type="predicted"/>
<organism evidence="3 4">
    <name type="scientific">Tritrichomonas foetus</name>
    <dbReference type="NCBI Taxonomy" id="1144522"/>
    <lineage>
        <taxon>Eukaryota</taxon>
        <taxon>Metamonada</taxon>
        <taxon>Parabasalia</taxon>
        <taxon>Tritrichomonadida</taxon>
        <taxon>Tritrichomonadidae</taxon>
        <taxon>Tritrichomonas</taxon>
    </lineage>
</organism>
<feature type="compositionally biased region" description="Polar residues" evidence="2">
    <location>
        <begin position="503"/>
        <end position="512"/>
    </location>
</feature>
<evidence type="ECO:0000256" key="2">
    <source>
        <dbReference type="SAM" id="MobiDB-lite"/>
    </source>
</evidence>
<name>A0A1J4KQ34_9EUKA</name>
<comment type="caution">
    <text evidence="3">The sequence shown here is derived from an EMBL/GenBank/DDBJ whole genome shotgun (WGS) entry which is preliminary data.</text>
</comment>
<feature type="compositionally biased region" description="Basic and acidic residues" evidence="2">
    <location>
        <begin position="772"/>
        <end position="799"/>
    </location>
</feature>
<feature type="compositionally biased region" description="Low complexity" evidence="2">
    <location>
        <begin position="548"/>
        <end position="581"/>
    </location>
</feature>
<accession>A0A1J4KQ34</accession>
<feature type="compositionally biased region" description="Low complexity" evidence="2">
    <location>
        <begin position="348"/>
        <end position="364"/>
    </location>
</feature>
<feature type="compositionally biased region" description="Basic and acidic residues" evidence="2">
    <location>
        <begin position="822"/>
        <end position="851"/>
    </location>
</feature>